<comment type="caution">
    <text evidence="5">The sequence shown here is derived from an EMBL/GenBank/DDBJ whole genome shotgun (WGS) entry which is preliminary data.</text>
</comment>
<feature type="non-terminal residue" evidence="5">
    <location>
        <position position="250"/>
    </location>
</feature>
<keyword evidence="3" id="KW-0520">NAD</keyword>
<accession>A0A0F9CSQ2</accession>
<protein>
    <recommendedName>
        <fullName evidence="4">D-isomer specific 2-hydroxyacid dehydrogenase NAD-binding domain-containing protein</fullName>
    </recommendedName>
</protein>
<dbReference type="Gene3D" id="3.40.50.720">
    <property type="entry name" value="NAD(P)-binding Rossmann-like Domain"/>
    <property type="match status" value="2"/>
</dbReference>
<comment type="similarity">
    <text evidence="1">Belongs to the D-isomer specific 2-hydroxyacid dehydrogenase family.</text>
</comment>
<proteinExistence type="inferred from homology"/>
<dbReference type="InterPro" id="IPR036291">
    <property type="entry name" value="NAD(P)-bd_dom_sf"/>
</dbReference>
<feature type="domain" description="D-isomer specific 2-hydroxyacid dehydrogenase NAD-binding" evidence="4">
    <location>
        <begin position="103"/>
        <end position="246"/>
    </location>
</feature>
<dbReference type="GO" id="GO:0051287">
    <property type="term" value="F:NAD binding"/>
    <property type="evidence" value="ECO:0007669"/>
    <property type="project" value="InterPro"/>
</dbReference>
<evidence type="ECO:0000256" key="3">
    <source>
        <dbReference type="ARBA" id="ARBA00023027"/>
    </source>
</evidence>
<dbReference type="InterPro" id="IPR006140">
    <property type="entry name" value="D-isomer_DH_NAD-bd"/>
</dbReference>
<name>A0A0F9CSQ2_9ZZZZ</name>
<dbReference type="InterPro" id="IPR029753">
    <property type="entry name" value="D-isomer_DH_CS"/>
</dbReference>
<evidence type="ECO:0000313" key="5">
    <source>
        <dbReference type="EMBL" id="KKL52234.1"/>
    </source>
</evidence>
<sequence>MRILLASPIHRDAIETLERSHDLICGFDSKDDLRTLVADREVLVFRSGVSISKEVIEAGQELELLVRAGSGIDNIDVDCVRNRGIPLVRVRGPSPQAVAEFTFALMLDAARRVSEADRSVRQGHWPKRELGGRLTAGKTLGIVGVGRIGTRVGELGSAWGMHSIGCVKHYSSERADRFSAQGITLTDIDSVVASADFLTIHVPLNDETHHLIDAAALSRMKPGAFLITTARGGIVDEDALYDELTQAGRL</sequence>
<keyword evidence="2" id="KW-0560">Oxidoreductase</keyword>
<evidence type="ECO:0000256" key="2">
    <source>
        <dbReference type="ARBA" id="ARBA00023002"/>
    </source>
</evidence>
<gene>
    <name evidence="5" type="ORF">LCGC14_2287540</name>
</gene>
<dbReference type="SUPFAM" id="SSF51735">
    <property type="entry name" value="NAD(P)-binding Rossmann-fold domains"/>
    <property type="match status" value="1"/>
</dbReference>
<organism evidence="5">
    <name type="scientific">marine sediment metagenome</name>
    <dbReference type="NCBI Taxonomy" id="412755"/>
    <lineage>
        <taxon>unclassified sequences</taxon>
        <taxon>metagenomes</taxon>
        <taxon>ecological metagenomes</taxon>
    </lineage>
</organism>
<dbReference type="PROSITE" id="PS00670">
    <property type="entry name" value="D_2_HYDROXYACID_DH_2"/>
    <property type="match status" value="1"/>
</dbReference>
<dbReference type="AlphaFoldDB" id="A0A0F9CSQ2"/>
<dbReference type="Pfam" id="PF02826">
    <property type="entry name" value="2-Hacid_dh_C"/>
    <property type="match status" value="1"/>
</dbReference>
<dbReference type="SUPFAM" id="SSF52283">
    <property type="entry name" value="Formate/glycerate dehydrogenase catalytic domain-like"/>
    <property type="match status" value="1"/>
</dbReference>
<dbReference type="InterPro" id="IPR050857">
    <property type="entry name" value="D-2-hydroxyacid_DH"/>
</dbReference>
<evidence type="ECO:0000256" key="1">
    <source>
        <dbReference type="ARBA" id="ARBA00005854"/>
    </source>
</evidence>
<evidence type="ECO:0000259" key="4">
    <source>
        <dbReference type="Pfam" id="PF02826"/>
    </source>
</evidence>
<dbReference type="PANTHER" id="PTHR42789:SF1">
    <property type="entry name" value="D-ISOMER SPECIFIC 2-HYDROXYACID DEHYDROGENASE FAMILY PROTEIN (AFU_ORTHOLOGUE AFUA_6G10090)"/>
    <property type="match status" value="1"/>
</dbReference>
<dbReference type="EMBL" id="LAZR01031969">
    <property type="protein sequence ID" value="KKL52234.1"/>
    <property type="molecule type" value="Genomic_DNA"/>
</dbReference>
<reference evidence="5" key="1">
    <citation type="journal article" date="2015" name="Nature">
        <title>Complex archaea that bridge the gap between prokaryotes and eukaryotes.</title>
        <authorList>
            <person name="Spang A."/>
            <person name="Saw J.H."/>
            <person name="Jorgensen S.L."/>
            <person name="Zaremba-Niedzwiedzka K."/>
            <person name="Martijn J."/>
            <person name="Lind A.E."/>
            <person name="van Eijk R."/>
            <person name="Schleper C."/>
            <person name="Guy L."/>
            <person name="Ettema T.J."/>
        </authorList>
    </citation>
    <scope>NUCLEOTIDE SEQUENCE</scope>
</reference>
<dbReference type="PANTHER" id="PTHR42789">
    <property type="entry name" value="D-ISOMER SPECIFIC 2-HYDROXYACID DEHYDROGENASE FAMILY PROTEIN (AFU_ORTHOLOGUE AFUA_6G10090)"/>
    <property type="match status" value="1"/>
</dbReference>
<dbReference type="GO" id="GO:0016616">
    <property type="term" value="F:oxidoreductase activity, acting on the CH-OH group of donors, NAD or NADP as acceptor"/>
    <property type="evidence" value="ECO:0007669"/>
    <property type="project" value="InterPro"/>
</dbReference>